<sequence length="108" mass="12017">MNSNFDKRNPFTVPDGYFEDFSAKMASMTQTSMPSLPWYKKTKSWIAIAATLSGVLIGAKLLIPVEMATKTVAQQHTVEESFILNQMDEASLANYLCSNDAEEQTSNK</sequence>
<proteinExistence type="predicted"/>
<keyword evidence="1" id="KW-0812">Transmembrane</keyword>
<accession>A0A170ZIM7</accession>
<dbReference type="STRING" id="681398.PJIAN_36"/>
<keyword evidence="1" id="KW-1133">Transmembrane helix</keyword>
<dbReference type="EMBL" id="BDCR01000003">
    <property type="protein sequence ID" value="GAT62703.1"/>
    <property type="molecule type" value="Genomic_DNA"/>
</dbReference>
<evidence type="ECO:0000313" key="3">
    <source>
        <dbReference type="Proteomes" id="UP000076586"/>
    </source>
</evidence>
<feature type="transmembrane region" description="Helical" evidence="1">
    <location>
        <begin position="44"/>
        <end position="63"/>
    </location>
</feature>
<protein>
    <submittedName>
        <fullName evidence="2">Uncharacterized protein</fullName>
    </submittedName>
</protein>
<keyword evidence="3" id="KW-1185">Reference proteome</keyword>
<keyword evidence="1" id="KW-0472">Membrane</keyword>
<comment type="caution">
    <text evidence="2">The sequence shown here is derived from an EMBL/GenBank/DDBJ whole genome shotgun (WGS) entry which is preliminary data.</text>
</comment>
<reference evidence="3" key="1">
    <citation type="submission" date="2016-04" db="EMBL/GenBank/DDBJ databases">
        <title>Draft genome sequence of Paludibacter jiangxiensis strain NM7.</title>
        <authorList>
            <person name="Qiu Y."/>
            <person name="Matsuura N."/>
            <person name="Ohashi A."/>
            <person name="Tourlousse M.D."/>
            <person name="Sekiguchi Y."/>
        </authorList>
    </citation>
    <scope>NUCLEOTIDE SEQUENCE [LARGE SCALE GENOMIC DNA]</scope>
    <source>
        <strain evidence="3">NM7</strain>
    </source>
</reference>
<evidence type="ECO:0000313" key="2">
    <source>
        <dbReference type="EMBL" id="GAT62703.1"/>
    </source>
</evidence>
<name>A0A170ZIM7_9BACT</name>
<evidence type="ECO:0000256" key="1">
    <source>
        <dbReference type="SAM" id="Phobius"/>
    </source>
</evidence>
<dbReference type="Proteomes" id="UP000076586">
    <property type="component" value="Unassembled WGS sequence"/>
</dbReference>
<reference evidence="3" key="2">
    <citation type="journal article" date="2017" name="Genome Announc.">
        <title>Draft genome sequence of Paludibacter jiangxiensis NM7(T), a propionate-producing fermentative bacterium.</title>
        <authorList>
            <person name="Qiu Y.-L."/>
            <person name="Tourlousse D.M."/>
            <person name="Matsuura N."/>
            <person name="Ohashi A."/>
            <person name="Sekiguchi Y."/>
        </authorList>
    </citation>
    <scope>NUCLEOTIDE SEQUENCE [LARGE SCALE GENOMIC DNA]</scope>
    <source>
        <strain evidence="3">NM7</strain>
    </source>
</reference>
<gene>
    <name evidence="2" type="ORF">PJIAN_36</name>
</gene>
<dbReference type="AlphaFoldDB" id="A0A170ZIM7"/>
<organism evidence="2 3">
    <name type="scientific">Paludibacter jiangxiensis</name>
    <dbReference type="NCBI Taxonomy" id="681398"/>
    <lineage>
        <taxon>Bacteria</taxon>
        <taxon>Pseudomonadati</taxon>
        <taxon>Bacteroidota</taxon>
        <taxon>Bacteroidia</taxon>
        <taxon>Bacteroidales</taxon>
        <taxon>Paludibacteraceae</taxon>
        <taxon>Paludibacter</taxon>
    </lineage>
</organism>